<dbReference type="KEGG" id="ccar:109086891"/>
<sequence>MSETKNTQHWSSEETSVLLAIWSSTEIQKKLERSSKKKIVYDEISQEMLNGGFIRSSEQIINKLKKLRKEYRDLKRKPGKSDSGQIQKTFDHGLMESVLEHRPVNVSPPTGALDSATATLEKNADSVVFSVDELGSKISEPKTAQLWTSEETSALLAIWSSTEIQEKLGSTKRKKRVYDDICQEMVNVGFTRTTDQIINKIKKLKKEFRDNKKETSKSGSQWSSKSINLDVMDAALERLPSSQFTEALNSATAMLETNTESLSSAADLNSSPEEVLDQAESSFSSSQPQPRKPLGTTRIKKRDSNQELLEYLKTADERFMAHAKELNTAILNKMDEATNSMLGLLGRMVALMEEQQGNKP</sequence>
<reference evidence="3" key="1">
    <citation type="submission" date="2025-08" db="UniProtKB">
        <authorList>
            <consortium name="RefSeq"/>
        </authorList>
    </citation>
    <scope>IDENTIFICATION</scope>
    <source>
        <tissue evidence="3">Muscle</tissue>
    </source>
</reference>
<feature type="region of interest" description="Disordered" evidence="1">
    <location>
        <begin position="259"/>
        <end position="302"/>
    </location>
</feature>
<dbReference type="OrthoDB" id="691673at2759"/>
<gene>
    <name evidence="3" type="primary">si:dkey-261j15.2</name>
</gene>
<dbReference type="InterPro" id="IPR044822">
    <property type="entry name" value="Myb_DNA-bind_4"/>
</dbReference>
<proteinExistence type="predicted"/>
<dbReference type="Pfam" id="PF13837">
    <property type="entry name" value="Myb_DNA-bind_4"/>
    <property type="match status" value="2"/>
</dbReference>
<name>A0A9Q9ZHE8_CYPCA</name>
<feature type="compositionally biased region" description="Polar residues" evidence="1">
    <location>
        <begin position="279"/>
        <end position="289"/>
    </location>
</feature>
<evidence type="ECO:0000313" key="3">
    <source>
        <dbReference type="RefSeq" id="XP_018956708.1"/>
    </source>
</evidence>
<feature type="domain" description="Myb/SANT-like DNA-binding" evidence="2">
    <location>
        <begin position="8"/>
        <end position="83"/>
    </location>
</feature>
<feature type="compositionally biased region" description="Polar residues" evidence="1">
    <location>
        <begin position="259"/>
        <end position="272"/>
    </location>
</feature>
<evidence type="ECO:0000259" key="2">
    <source>
        <dbReference type="Pfam" id="PF13837"/>
    </source>
</evidence>
<dbReference type="AlphaFoldDB" id="A0A9Q9ZHE8"/>
<organism evidence="3">
    <name type="scientific">Cyprinus carpio</name>
    <name type="common">Common carp</name>
    <dbReference type="NCBI Taxonomy" id="7962"/>
    <lineage>
        <taxon>Eukaryota</taxon>
        <taxon>Metazoa</taxon>
        <taxon>Chordata</taxon>
        <taxon>Craniata</taxon>
        <taxon>Vertebrata</taxon>
        <taxon>Euteleostomi</taxon>
        <taxon>Actinopterygii</taxon>
        <taxon>Neopterygii</taxon>
        <taxon>Teleostei</taxon>
        <taxon>Ostariophysi</taxon>
        <taxon>Cypriniformes</taxon>
        <taxon>Cyprinidae</taxon>
        <taxon>Cyprininae</taxon>
        <taxon>Cyprinus</taxon>
    </lineage>
</organism>
<dbReference type="RefSeq" id="XP_018956708.1">
    <property type="nucleotide sequence ID" value="XM_019101163.2"/>
</dbReference>
<dbReference type="PANTHER" id="PTHR47595:SF1">
    <property type="entry name" value="MYB_SANT-LIKE DNA-BINDING DOMAIN-CONTAINING PROTEIN"/>
    <property type="match status" value="1"/>
</dbReference>
<dbReference type="GeneID" id="109086891"/>
<feature type="domain" description="Myb/SANT-like DNA-binding" evidence="2">
    <location>
        <begin position="146"/>
        <end position="223"/>
    </location>
</feature>
<dbReference type="PANTHER" id="PTHR47595">
    <property type="entry name" value="HEAT SHOCK 70 KDA PROTEIN 14"/>
    <property type="match status" value="1"/>
</dbReference>
<evidence type="ECO:0000256" key="1">
    <source>
        <dbReference type="SAM" id="MobiDB-lite"/>
    </source>
</evidence>
<dbReference type="Gene3D" id="1.10.10.60">
    <property type="entry name" value="Homeodomain-like"/>
    <property type="match status" value="2"/>
</dbReference>
<protein>
    <submittedName>
        <fullName evidence="3">Uncharacterized protein si:dkey-261j15.2</fullName>
    </submittedName>
</protein>
<dbReference type="Proteomes" id="UP001155660">
    <property type="component" value="Chromosome B6"/>
</dbReference>
<accession>A0A9Q9ZHE8</accession>